<sequence>MSTLPVVNTFIKFTATTNGRDKFYRLLQYLARFFSWYLVRGNYSKGAIVANDKLKSHLAVARRLLRLGKPIEWVDTMVKATSIQDDLLRVCNIGRAASMAAYLTLDMFSWVHMVGMYRFKNASKITDNANRFWLYGILLACIADIYKLRQLQLQLETVNRVQSVKKDQAEALDDETCQKIQSLNKAKKDLVTQFVIDSVDLLLPLSSLKYVNLNEGVIGLAGVLTSFLGANNAWSKCNS</sequence>
<dbReference type="PANTHER" id="PTHR12652:SF50">
    <property type="entry name" value="PEROXIN 11"/>
    <property type="match status" value="1"/>
</dbReference>
<dbReference type="EMBL" id="JASJQH010000321">
    <property type="protein sequence ID" value="KAK9765070.1"/>
    <property type="molecule type" value="Genomic_DNA"/>
</dbReference>
<proteinExistence type="predicted"/>
<comment type="subcellular location">
    <subcellularLocation>
        <location evidence="4">Peroxisome membrane</location>
    </subcellularLocation>
</comment>
<accession>A0ABR2WUD2</accession>
<evidence type="ECO:0000256" key="1">
    <source>
        <dbReference type="ARBA" id="ARBA00022593"/>
    </source>
</evidence>
<evidence type="ECO:0000256" key="3">
    <source>
        <dbReference type="ARBA" id="ARBA00023140"/>
    </source>
</evidence>
<evidence type="ECO:0000313" key="5">
    <source>
        <dbReference type="EMBL" id="KAK9765070.1"/>
    </source>
</evidence>
<evidence type="ECO:0000256" key="2">
    <source>
        <dbReference type="ARBA" id="ARBA00023136"/>
    </source>
</evidence>
<evidence type="ECO:0000256" key="4">
    <source>
        <dbReference type="ARBA" id="ARBA00046271"/>
    </source>
</evidence>
<keyword evidence="6" id="KW-1185">Reference proteome</keyword>
<keyword evidence="1" id="KW-0962">Peroxisome biogenesis</keyword>
<dbReference type="InterPro" id="IPR008733">
    <property type="entry name" value="PEX11"/>
</dbReference>
<dbReference type="PANTHER" id="PTHR12652">
    <property type="entry name" value="PEROXISOMAL BIOGENESIS FACTOR 11"/>
    <property type="match status" value="1"/>
</dbReference>
<evidence type="ECO:0000313" key="6">
    <source>
        <dbReference type="Proteomes" id="UP001479436"/>
    </source>
</evidence>
<keyword evidence="2" id="KW-0472">Membrane</keyword>
<reference evidence="5 6" key="1">
    <citation type="submission" date="2023-04" db="EMBL/GenBank/DDBJ databases">
        <title>Genome of Basidiobolus ranarum AG-B5.</title>
        <authorList>
            <person name="Stajich J.E."/>
            <person name="Carter-House D."/>
            <person name="Gryganskyi A."/>
        </authorList>
    </citation>
    <scope>NUCLEOTIDE SEQUENCE [LARGE SCALE GENOMIC DNA]</scope>
    <source>
        <strain evidence="5 6">AG-B5</strain>
    </source>
</reference>
<gene>
    <name evidence="5" type="primary">PEX11_1</name>
    <name evidence="5" type="ORF">K7432_006896</name>
</gene>
<comment type="caution">
    <text evidence="5">The sequence shown here is derived from an EMBL/GenBank/DDBJ whole genome shotgun (WGS) entry which is preliminary data.</text>
</comment>
<keyword evidence="3" id="KW-0576">Peroxisome</keyword>
<protein>
    <submittedName>
        <fullName evidence="5">Peroxisomal membrane protein PMP27</fullName>
    </submittedName>
</protein>
<name>A0ABR2WUD2_9FUNG</name>
<dbReference type="Pfam" id="PF05648">
    <property type="entry name" value="PEX11"/>
    <property type="match status" value="1"/>
</dbReference>
<dbReference type="Proteomes" id="UP001479436">
    <property type="component" value="Unassembled WGS sequence"/>
</dbReference>
<organism evidence="5 6">
    <name type="scientific">Basidiobolus ranarum</name>
    <dbReference type="NCBI Taxonomy" id="34480"/>
    <lineage>
        <taxon>Eukaryota</taxon>
        <taxon>Fungi</taxon>
        <taxon>Fungi incertae sedis</taxon>
        <taxon>Zoopagomycota</taxon>
        <taxon>Entomophthoromycotina</taxon>
        <taxon>Basidiobolomycetes</taxon>
        <taxon>Basidiobolales</taxon>
        <taxon>Basidiobolaceae</taxon>
        <taxon>Basidiobolus</taxon>
    </lineage>
</organism>